<sequence>MTKNTTQEFATVDKLQAVLRHLKELFVGKDEIIDLMGICLVGRENLFLLGPPGTAKSATVRELSKLLDGKTFEYLLTRFTEPNELFGPFDIRKLRDGELVTNTEGMLPEASLIFLDELLNANSAILNSLLMVLNEKIFRRGRETRQLPALMVIGASNHLPEDEALQALFDRFLIRVRCDNVDPQQLNALLDAGWMLEQKAAGDKPSIATEDIRQLQGQTSLVDLSGIRKDYIELIQKLRNSGLAVSDRRAVKLQRLIAASALICKREKAIASDLWVLRHIWDTEEQREIICNIVSAVVDLSAKEEASHPRASLSSVPNPDEIYNEVEQLSQQWQEEISMAERSVIKDRLAHLNSRCGWIGNEEQRNYVQKPIDELWKKIMHTA</sequence>
<dbReference type="RefSeq" id="WP_121197496.1">
    <property type="nucleotide sequence ID" value="NZ_RBKU01000001.1"/>
</dbReference>
<feature type="domain" description="AAA+ ATPase" evidence="1">
    <location>
        <begin position="42"/>
        <end position="179"/>
    </location>
</feature>
<dbReference type="CDD" id="cd00009">
    <property type="entry name" value="AAA"/>
    <property type="match status" value="1"/>
</dbReference>
<dbReference type="InterPro" id="IPR003593">
    <property type="entry name" value="AAA+_ATPase"/>
</dbReference>
<keyword evidence="3" id="KW-1185">Reference proteome</keyword>
<dbReference type="SMART" id="SM00382">
    <property type="entry name" value="AAA"/>
    <property type="match status" value="1"/>
</dbReference>
<accession>A0A495J159</accession>
<dbReference type="Pfam" id="PF17868">
    <property type="entry name" value="AAA_lid_8"/>
    <property type="match status" value="1"/>
</dbReference>
<dbReference type="InterPro" id="IPR045427">
    <property type="entry name" value="MoxR"/>
</dbReference>
<proteinExistence type="predicted"/>
<dbReference type="Gene3D" id="3.40.50.300">
    <property type="entry name" value="P-loop containing nucleotide triphosphate hydrolases"/>
    <property type="match status" value="1"/>
</dbReference>
<evidence type="ECO:0000313" key="2">
    <source>
        <dbReference type="EMBL" id="RKR81829.1"/>
    </source>
</evidence>
<dbReference type="InterPro" id="IPR050513">
    <property type="entry name" value="RavA_ATPases"/>
</dbReference>
<reference evidence="2 3" key="1">
    <citation type="submission" date="2018-10" db="EMBL/GenBank/DDBJ databases">
        <title>Genomic Encyclopedia of Archaeal and Bacterial Type Strains, Phase II (KMG-II): from individual species to whole genera.</title>
        <authorList>
            <person name="Goeker M."/>
        </authorList>
    </citation>
    <scope>NUCLEOTIDE SEQUENCE [LARGE SCALE GENOMIC DNA]</scope>
    <source>
        <strain evidence="2 3">DSM 18602</strain>
    </source>
</reference>
<dbReference type="SUPFAM" id="SSF52540">
    <property type="entry name" value="P-loop containing nucleoside triphosphate hydrolases"/>
    <property type="match status" value="1"/>
</dbReference>
<dbReference type="EMBL" id="RBKU01000001">
    <property type="protein sequence ID" value="RKR81829.1"/>
    <property type="molecule type" value="Genomic_DNA"/>
</dbReference>
<dbReference type="Proteomes" id="UP000268007">
    <property type="component" value="Unassembled WGS sequence"/>
</dbReference>
<dbReference type="InterPro" id="IPR027417">
    <property type="entry name" value="P-loop_NTPase"/>
</dbReference>
<dbReference type="AlphaFoldDB" id="A0A495J159"/>
<name>A0A495J159_9SPHI</name>
<organism evidence="2 3">
    <name type="scientific">Mucilaginibacter gracilis</name>
    <dbReference type="NCBI Taxonomy" id="423350"/>
    <lineage>
        <taxon>Bacteria</taxon>
        <taxon>Pseudomonadati</taxon>
        <taxon>Bacteroidota</taxon>
        <taxon>Sphingobacteriia</taxon>
        <taxon>Sphingobacteriales</taxon>
        <taxon>Sphingobacteriaceae</taxon>
        <taxon>Mucilaginibacter</taxon>
    </lineage>
</organism>
<dbReference type="InterPro" id="IPR041538">
    <property type="entry name" value="RavA-like_AAA_lid"/>
</dbReference>
<dbReference type="Pfam" id="PF20030">
    <property type="entry name" value="bpMoxR"/>
    <property type="match status" value="1"/>
</dbReference>
<dbReference type="PANTHER" id="PTHR32204:SF0">
    <property type="entry name" value="ATPASE RAVA"/>
    <property type="match status" value="1"/>
</dbReference>
<dbReference type="PANTHER" id="PTHR32204">
    <property type="entry name" value="ATPASE RAVA"/>
    <property type="match status" value="1"/>
</dbReference>
<evidence type="ECO:0000313" key="3">
    <source>
        <dbReference type="Proteomes" id="UP000268007"/>
    </source>
</evidence>
<evidence type="ECO:0000259" key="1">
    <source>
        <dbReference type="SMART" id="SM00382"/>
    </source>
</evidence>
<dbReference type="OrthoDB" id="1814213at2"/>
<comment type="caution">
    <text evidence="2">The sequence shown here is derived from an EMBL/GenBank/DDBJ whole genome shotgun (WGS) entry which is preliminary data.</text>
</comment>
<gene>
    <name evidence="2" type="ORF">BDD43_1987</name>
</gene>
<protein>
    <submittedName>
        <fullName evidence="2">MoxR-like ATPase</fullName>
    </submittedName>
</protein>